<comment type="cofactor">
    <cofactor evidence="4">
        <name>a divalent metal cation</name>
        <dbReference type="ChEBI" id="CHEBI:60240"/>
    </cofactor>
</comment>
<evidence type="ECO:0000313" key="6">
    <source>
        <dbReference type="Proteomes" id="UP000035287"/>
    </source>
</evidence>
<dbReference type="PANTHER" id="PTHR43046:SF14">
    <property type="entry name" value="MUTT_NUDIX FAMILY PROTEIN"/>
    <property type="match status" value="1"/>
</dbReference>
<dbReference type="NCBIfam" id="NF001938">
    <property type="entry name" value="PRK00714.1-5"/>
    <property type="match status" value="1"/>
</dbReference>
<dbReference type="EMBL" id="CP011770">
    <property type="protein sequence ID" value="AKM11780.1"/>
    <property type="molecule type" value="Genomic_DNA"/>
</dbReference>
<evidence type="ECO:0000313" key="5">
    <source>
        <dbReference type="EMBL" id="AKM11780.1"/>
    </source>
</evidence>
<dbReference type="Pfam" id="PF00293">
    <property type="entry name" value="NUDIX"/>
    <property type="match status" value="1"/>
</dbReference>
<keyword evidence="6" id="KW-1185">Reference proteome</keyword>
<evidence type="ECO:0000256" key="4">
    <source>
        <dbReference type="HAMAP-Rule" id="MF_00298"/>
    </source>
</evidence>
<dbReference type="PROSITE" id="PS51462">
    <property type="entry name" value="NUDIX"/>
    <property type="match status" value="1"/>
</dbReference>
<evidence type="ECO:0000256" key="1">
    <source>
        <dbReference type="ARBA" id="ARBA00001936"/>
    </source>
</evidence>
<dbReference type="EC" id="3.6.1.-" evidence="4"/>
<proteinExistence type="inferred from homology"/>
<dbReference type="Proteomes" id="UP000035287">
    <property type="component" value="Chromosome"/>
</dbReference>
<gene>
    <name evidence="4" type="primary">rppH</name>
    <name evidence="4" type="synonym">nudH</name>
    <name evidence="5" type="ORF">AB433_11610</name>
</gene>
<dbReference type="InterPro" id="IPR022927">
    <property type="entry name" value="RppH"/>
</dbReference>
<dbReference type="KEGG" id="cna:AB433_11610"/>
<feature type="short sequence motif" description="Nudix box" evidence="4">
    <location>
        <begin position="43"/>
        <end position="64"/>
    </location>
</feature>
<comment type="function">
    <text evidence="4">Accelerates the degradation of transcripts by removing pyrophosphate from the 5'-end of triphosphorylated RNA, leading to a more labile monophosphorylated state that can stimulate subsequent ribonuclease cleavage.</text>
</comment>
<dbReference type="InterPro" id="IPR020476">
    <property type="entry name" value="Nudix_hydrolase"/>
</dbReference>
<evidence type="ECO:0000256" key="3">
    <source>
        <dbReference type="ARBA" id="ARBA00022801"/>
    </source>
</evidence>
<dbReference type="OrthoDB" id="9816040at2"/>
<dbReference type="PANTHER" id="PTHR43046">
    <property type="entry name" value="GDP-MANNOSE MANNOSYL HYDROLASE"/>
    <property type="match status" value="1"/>
</dbReference>
<dbReference type="RefSeq" id="WP_047823942.1">
    <property type="nucleotide sequence ID" value="NZ_CP011770.1"/>
</dbReference>
<comment type="similarity">
    <text evidence="4">Belongs to the Nudix hydrolase family. RppH subfamily.</text>
</comment>
<dbReference type="SUPFAM" id="SSF55811">
    <property type="entry name" value="Nudix"/>
    <property type="match status" value="1"/>
</dbReference>
<dbReference type="PRINTS" id="PR00502">
    <property type="entry name" value="NUDIXFAMILY"/>
</dbReference>
<comment type="cofactor">
    <cofactor evidence="1">
        <name>Mn(2+)</name>
        <dbReference type="ChEBI" id="CHEBI:29035"/>
    </cofactor>
</comment>
<dbReference type="InterPro" id="IPR020084">
    <property type="entry name" value="NUDIX_hydrolase_CS"/>
</dbReference>
<dbReference type="InterPro" id="IPR015797">
    <property type="entry name" value="NUDIX_hydrolase-like_dom_sf"/>
</dbReference>
<reference evidence="5 6" key="1">
    <citation type="submission" date="2015-06" db="EMBL/GenBank/DDBJ databases">
        <authorList>
            <person name="Zeng Y."/>
            <person name="Huang Y."/>
        </authorList>
    </citation>
    <scope>NUCLEOTIDE SEQUENCE [LARGE SCALE GENOMIC DNA]</scope>
    <source>
        <strain evidence="5 6">PQ-2</strain>
    </source>
</reference>
<dbReference type="GO" id="GO:0016462">
    <property type="term" value="F:pyrophosphatase activity"/>
    <property type="evidence" value="ECO:0007669"/>
    <property type="project" value="UniProtKB-ARBA"/>
</dbReference>
<protein>
    <recommendedName>
        <fullName evidence="4">RNA pyrophosphohydrolase</fullName>
        <ecNumber evidence="4">3.6.1.-</ecNumber>
    </recommendedName>
    <alternativeName>
        <fullName evidence="4">(Di)nucleoside polyphosphate hydrolase</fullName>
    </alternativeName>
</protein>
<dbReference type="HAMAP" id="MF_00298">
    <property type="entry name" value="Nudix_RppH"/>
    <property type="match status" value="1"/>
</dbReference>
<dbReference type="PATRIC" id="fig|1348774.3.peg.2443"/>
<dbReference type="AlphaFoldDB" id="A0A0G3XJP5"/>
<dbReference type="InterPro" id="IPR000086">
    <property type="entry name" value="NUDIX_hydrolase_dom"/>
</dbReference>
<name>A0A0G3XJP5_9SPHN</name>
<keyword evidence="3 4" id="KW-0378">Hydrolase</keyword>
<organism evidence="5 6">
    <name type="scientific">Croceicoccus naphthovorans</name>
    <dbReference type="NCBI Taxonomy" id="1348774"/>
    <lineage>
        <taxon>Bacteria</taxon>
        <taxon>Pseudomonadati</taxon>
        <taxon>Pseudomonadota</taxon>
        <taxon>Alphaproteobacteria</taxon>
        <taxon>Sphingomonadales</taxon>
        <taxon>Erythrobacteraceae</taxon>
        <taxon>Croceicoccus</taxon>
    </lineage>
</organism>
<dbReference type="CDD" id="cd03671">
    <property type="entry name" value="NUDIX_Ap4A_hydrolase_plant_like"/>
    <property type="match status" value="1"/>
</dbReference>
<dbReference type="Gene3D" id="3.90.79.10">
    <property type="entry name" value="Nucleoside Triphosphate Pyrophosphohydrolase"/>
    <property type="match status" value="1"/>
</dbReference>
<comment type="cofactor">
    <cofactor evidence="2">
        <name>Mg(2+)</name>
        <dbReference type="ChEBI" id="CHEBI:18420"/>
    </cofactor>
</comment>
<dbReference type="STRING" id="1348774.AB433_11610"/>
<evidence type="ECO:0000256" key="2">
    <source>
        <dbReference type="ARBA" id="ARBA00001946"/>
    </source>
</evidence>
<sequence>MTTPDPALYRPCAGLMIVNRASRVFVGKRIDTKEGDWWQMPQGGVDPGEDPDDAAFRELHEETGIARDKVEIIARSEQELFYDLPEELQGKLWSGKFIGQRQSWFLMRFLGEDADIDLNVHDPAEFLDYRWTDPELLPEMIIPFKRPVYSAVLEMFRPHL</sequence>
<accession>A0A0G3XJP5</accession>
<dbReference type="PROSITE" id="PS00893">
    <property type="entry name" value="NUDIX_BOX"/>
    <property type="match status" value="1"/>
</dbReference>